<feature type="transmembrane region" description="Helical" evidence="1">
    <location>
        <begin position="133"/>
        <end position="153"/>
    </location>
</feature>
<protein>
    <submittedName>
        <fullName evidence="2">Uncharacterized protein</fullName>
    </submittedName>
</protein>
<dbReference type="Proteomes" id="UP000597762">
    <property type="component" value="Unassembled WGS sequence"/>
</dbReference>
<proteinExistence type="predicted"/>
<evidence type="ECO:0000256" key="1">
    <source>
        <dbReference type="SAM" id="Phobius"/>
    </source>
</evidence>
<feature type="transmembrane region" description="Helical" evidence="1">
    <location>
        <begin position="191"/>
        <end position="212"/>
    </location>
</feature>
<accession>A0A812BVX0</accession>
<feature type="transmembrane region" description="Helical" evidence="1">
    <location>
        <begin position="59"/>
        <end position="80"/>
    </location>
</feature>
<keyword evidence="1" id="KW-1133">Transmembrane helix</keyword>
<organism evidence="2 3">
    <name type="scientific">Acanthosepion pharaonis</name>
    <name type="common">Pharaoh cuttlefish</name>
    <name type="synonym">Sepia pharaonis</name>
    <dbReference type="NCBI Taxonomy" id="158019"/>
    <lineage>
        <taxon>Eukaryota</taxon>
        <taxon>Metazoa</taxon>
        <taxon>Spiralia</taxon>
        <taxon>Lophotrochozoa</taxon>
        <taxon>Mollusca</taxon>
        <taxon>Cephalopoda</taxon>
        <taxon>Coleoidea</taxon>
        <taxon>Decapodiformes</taxon>
        <taxon>Sepiida</taxon>
        <taxon>Sepiina</taxon>
        <taxon>Sepiidae</taxon>
        <taxon>Acanthosepion</taxon>
    </lineage>
</organism>
<evidence type="ECO:0000313" key="2">
    <source>
        <dbReference type="EMBL" id="CAE1246080.1"/>
    </source>
</evidence>
<dbReference type="EMBL" id="CAHIKZ030000945">
    <property type="protein sequence ID" value="CAE1246080.1"/>
    <property type="molecule type" value="Genomic_DNA"/>
</dbReference>
<sequence>MVGFLHYSRNPQSEVYQKTFSGSVFFLHLFFFLPLLSISFLLFLHPYFSAVFPYISLHFQLYLFFCFPSSSSLLISSLFISSSISPFLLSPSFNLHFFSFHFYLSFSFASLTPFLSSFFSLIHFPFSLPIPILYYFFYLFLLLPFFLLCTHFFSILSLFSFEILPFFFFSFSLSVLFSTDTESSFFTPSPYFISISLLISLFPLFLCILSLYPQYNSHNHL</sequence>
<feature type="transmembrane region" description="Helical" evidence="1">
    <location>
        <begin position="159"/>
        <end position="179"/>
    </location>
</feature>
<keyword evidence="1" id="KW-0472">Membrane</keyword>
<dbReference type="AlphaFoldDB" id="A0A812BVX0"/>
<keyword evidence="3" id="KW-1185">Reference proteome</keyword>
<name>A0A812BVX0_ACAPH</name>
<feature type="transmembrane region" description="Helical" evidence="1">
    <location>
        <begin position="100"/>
        <end position="121"/>
    </location>
</feature>
<feature type="transmembrane region" description="Helical" evidence="1">
    <location>
        <begin position="20"/>
        <end position="47"/>
    </location>
</feature>
<evidence type="ECO:0000313" key="3">
    <source>
        <dbReference type="Proteomes" id="UP000597762"/>
    </source>
</evidence>
<gene>
    <name evidence="2" type="ORF">SPHA_24987</name>
</gene>
<comment type="caution">
    <text evidence="2">The sequence shown here is derived from an EMBL/GenBank/DDBJ whole genome shotgun (WGS) entry which is preliminary data.</text>
</comment>
<keyword evidence="1" id="KW-0812">Transmembrane</keyword>
<reference evidence="2" key="1">
    <citation type="submission" date="2021-01" db="EMBL/GenBank/DDBJ databases">
        <authorList>
            <person name="Li R."/>
            <person name="Bekaert M."/>
        </authorList>
    </citation>
    <scope>NUCLEOTIDE SEQUENCE</scope>
    <source>
        <strain evidence="2">Farmed</strain>
    </source>
</reference>